<reference evidence="1" key="1">
    <citation type="submission" date="2014-11" db="EMBL/GenBank/DDBJ databases">
        <authorList>
            <person name="Amaro Gonzalez C."/>
        </authorList>
    </citation>
    <scope>NUCLEOTIDE SEQUENCE</scope>
</reference>
<dbReference type="EMBL" id="GBXM01050471">
    <property type="protein sequence ID" value="JAH58106.1"/>
    <property type="molecule type" value="Transcribed_RNA"/>
</dbReference>
<accession>A0A0E9TX26</accession>
<reference evidence="1" key="2">
    <citation type="journal article" date="2015" name="Fish Shellfish Immunol.">
        <title>Early steps in the European eel (Anguilla anguilla)-Vibrio vulnificus interaction in the gills: Role of the RtxA13 toxin.</title>
        <authorList>
            <person name="Callol A."/>
            <person name="Pajuelo D."/>
            <person name="Ebbesson L."/>
            <person name="Teles M."/>
            <person name="MacKenzie S."/>
            <person name="Amaro C."/>
        </authorList>
    </citation>
    <scope>NUCLEOTIDE SEQUENCE</scope>
</reference>
<organism evidence="1">
    <name type="scientific">Anguilla anguilla</name>
    <name type="common">European freshwater eel</name>
    <name type="synonym">Muraena anguilla</name>
    <dbReference type="NCBI Taxonomy" id="7936"/>
    <lineage>
        <taxon>Eukaryota</taxon>
        <taxon>Metazoa</taxon>
        <taxon>Chordata</taxon>
        <taxon>Craniata</taxon>
        <taxon>Vertebrata</taxon>
        <taxon>Euteleostomi</taxon>
        <taxon>Actinopterygii</taxon>
        <taxon>Neopterygii</taxon>
        <taxon>Teleostei</taxon>
        <taxon>Anguilliformes</taxon>
        <taxon>Anguillidae</taxon>
        <taxon>Anguilla</taxon>
    </lineage>
</organism>
<protein>
    <submittedName>
        <fullName evidence="1">Uncharacterized protein</fullName>
    </submittedName>
</protein>
<sequence length="22" mass="2302">MVNTQYGKMTAVGGSQCSIAVR</sequence>
<name>A0A0E9TX26_ANGAN</name>
<dbReference type="AlphaFoldDB" id="A0A0E9TX26"/>
<proteinExistence type="predicted"/>
<evidence type="ECO:0000313" key="1">
    <source>
        <dbReference type="EMBL" id="JAH58106.1"/>
    </source>
</evidence>